<keyword evidence="2 4" id="KW-0378">Hydrolase</keyword>
<evidence type="ECO:0000256" key="2">
    <source>
        <dbReference type="ARBA" id="ARBA00022801"/>
    </source>
</evidence>
<dbReference type="STRING" id="109895.A0A507ECJ1"/>
<dbReference type="InterPro" id="IPR000805">
    <property type="entry name" value="Glyco_hydro_26"/>
</dbReference>
<keyword evidence="3 4" id="KW-0326">Glycosidase</keyword>
<feature type="active site" description="Nucleophile" evidence="4">
    <location>
        <position position="316"/>
    </location>
</feature>
<evidence type="ECO:0000259" key="6">
    <source>
        <dbReference type="PROSITE" id="PS51764"/>
    </source>
</evidence>
<comment type="similarity">
    <text evidence="1 4">Belongs to the glycosyl hydrolase 26 family.</text>
</comment>
<dbReference type="PANTHER" id="PTHR40079">
    <property type="entry name" value="MANNAN ENDO-1,4-BETA-MANNOSIDASE E-RELATED"/>
    <property type="match status" value="1"/>
</dbReference>
<evidence type="ECO:0000256" key="3">
    <source>
        <dbReference type="ARBA" id="ARBA00023295"/>
    </source>
</evidence>
<dbReference type="AlphaFoldDB" id="A0A507ECJ1"/>
<sequence length="462" mass="51288">MRFFTSALVVSLMAAYAAIASASPTGAALEQRAVGVVAGLTPLEQPTKLLFGAWIDMIGGADSPRLINERFDYKKLGMFQTNMNMPDDLANITNLINLVEETNTDAIFYLTVYPMQGFEAVTTEHITQLGNALNTGLKNGRRFMIRYAPEMNGNWFKYGQDPVKFIASWKIFVDTLRAMLVDKTKLAFLWAPNSSNGYPFVGGEHQPLNNSAIISILDTNKDGKYDQWDDPYSPFYPGDDYVDWVGLSMYHYGKAYPWVDNVIPQPGVFEAMLTGRVDYTPLMGAYNFYSMFSGDGRGQNITTPVSKGGKPFMIAETAATFHQGWLFPNQTIGQETFLDPGPGMVNIKRAWWQQIFNQTVFVRYPKLKGVCFFEFRKQEESTLREFRTLGDHLAGNGEADTTENAVAAQFKLDIQPFDDKIKWAADKKFGVASADGSSGTIETQASSISMVAIIAAATVLLA</sequence>
<feature type="domain" description="GH26" evidence="6">
    <location>
        <begin position="31"/>
        <end position="392"/>
    </location>
</feature>
<evidence type="ECO:0000256" key="5">
    <source>
        <dbReference type="SAM" id="SignalP"/>
    </source>
</evidence>
<dbReference type="EMBL" id="QEAQ01000010">
    <property type="protein sequence ID" value="TPX61055.1"/>
    <property type="molecule type" value="Genomic_DNA"/>
</dbReference>
<protein>
    <recommendedName>
        <fullName evidence="6">GH26 domain-containing protein</fullName>
    </recommendedName>
</protein>
<name>A0A507ECJ1_9FUNG</name>
<organism evidence="7 8">
    <name type="scientific">Powellomyces hirtus</name>
    <dbReference type="NCBI Taxonomy" id="109895"/>
    <lineage>
        <taxon>Eukaryota</taxon>
        <taxon>Fungi</taxon>
        <taxon>Fungi incertae sedis</taxon>
        <taxon>Chytridiomycota</taxon>
        <taxon>Chytridiomycota incertae sedis</taxon>
        <taxon>Chytridiomycetes</taxon>
        <taxon>Spizellomycetales</taxon>
        <taxon>Powellomycetaceae</taxon>
        <taxon>Powellomyces</taxon>
    </lineage>
</organism>
<keyword evidence="5" id="KW-0732">Signal</keyword>
<evidence type="ECO:0000256" key="1">
    <source>
        <dbReference type="ARBA" id="ARBA00007754"/>
    </source>
</evidence>
<keyword evidence="8" id="KW-1185">Reference proteome</keyword>
<dbReference type="Proteomes" id="UP000318582">
    <property type="component" value="Unassembled WGS sequence"/>
</dbReference>
<evidence type="ECO:0000256" key="4">
    <source>
        <dbReference type="PROSITE-ProRule" id="PRU01100"/>
    </source>
</evidence>
<dbReference type="SUPFAM" id="SSF51445">
    <property type="entry name" value="(Trans)glycosidases"/>
    <property type="match status" value="1"/>
</dbReference>
<dbReference type="PROSITE" id="PS51764">
    <property type="entry name" value="GH26"/>
    <property type="match status" value="1"/>
</dbReference>
<dbReference type="InterPro" id="IPR017853">
    <property type="entry name" value="GH"/>
</dbReference>
<feature type="chain" id="PRO_5021250579" description="GH26 domain-containing protein" evidence="5">
    <location>
        <begin position="23"/>
        <end position="462"/>
    </location>
</feature>
<evidence type="ECO:0000313" key="8">
    <source>
        <dbReference type="Proteomes" id="UP000318582"/>
    </source>
</evidence>
<dbReference type="GO" id="GO:0006080">
    <property type="term" value="P:substituted mannan metabolic process"/>
    <property type="evidence" value="ECO:0007669"/>
    <property type="project" value="InterPro"/>
</dbReference>
<dbReference type="Gene3D" id="3.20.20.80">
    <property type="entry name" value="Glycosidases"/>
    <property type="match status" value="1"/>
</dbReference>
<feature type="active site" description="Proton donor" evidence="4">
    <location>
        <position position="150"/>
    </location>
</feature>
<comment type="caution">
    <text evidence="7">The sequence shown here is derived from an EMBL/GenBank/DDBJ whole genome shotgun (WGS) entry which is preliminary data.</text>
</comment>
<proteinExistence type="inferred from homology"/>
<feature type="signal peptide" evidence="5">
    <location>
        <begin position="1"/>
        <end position="22"/>
    </location>
</feature>
<evidence type="ECO:0000313" key="7">
    <source>
        <dbReference type="EMBL" id="TPX61055.1"/>
    </source>
</evidence>
<accession>A0A507ECJ1</accession>
<dbReference type="PANTHER" id="PTHR40079:SF4">
    <property type="entry name" value="GH26 DOMAIN-CONTAINING PROTEIN-RELATED"/>
    <property type="match status" value="1"/>
</dbReference>
<gene>
    <name evidence="7" type="ORF">PhCBS80983_g01401</name>
</gene>
<reference evidence="7 8" key="1">
    <citation type="journal article" date="2019" name="Sci. Rep.">
        <title>Comparative genomics of chytrid fungi reveal insights into the obligate biotrophic and pathogenic lifestyle of Synchytrium endobioticum.</title>
        <authorList>
            <person name="van de Vossenberg B.T.L.H."/>
            <person name="Warris S."/>
            <person name="Nguyen H.D.T."/>
            <person name="van Gent-Pelzer M.P.E."/>
            <person name="Joly D.L."/>
            <person name="van de Geest H.C."/>
            <person name="Bonants P.J.M."/>
            <person name="Smith D.S."/>
            <person name="Levesque C.A."/>
            <person name="van der Lee T.A.J."/>
        </authorList>
    </citation>
    <scope>NUCLEOTIDE SEQUENCE [LARGE SCALE GENOMIC DNA]</scope>
    <source>
        <strain evidence="7 8">CBS 809.83</strain>
    </source>
</reference>
<dbReference type="GO" id="GO:0016985">
    <property type="term" value="F:mannan endo-1,4-beta-mannosidase activity"/>
    <property type="evidence" value="ECO:0007669"/>
    <property type="project" value="InterPro"/>
</dbReference>
<dbReference type="InterPro" id="IPR022790">
    <property type="entry name" value="GH26_dom"/>
</dbReference>